<dbReference type="EMBL" id="CP054140">
    <property type="protein sequence ID" value="QQG65671.1"/>
    <property type="molecule type" value="Genomic_DNA"/>
</dbReference>
<feature type="domain" description="Filamentation induced by cAMP protein Fic-like C-terminal" evidence="2">
    <location>
        <begin position="429"/>
        <end position="488"/>
    </location>
</feature>
<dbReference type="Gene3D" id="3.30.565.60">
    <property type="match status" value="1"/>
</dbReference>
<dbReference type="Pfam" id="PF04326">
    <property type="entry name" value="SLFN_AlbA_2"/>
    <property type="match status" value="1"/>
</dbReference>
<dbReference type="InterPro" id="IPR036388">
    <property type="entry name" value="WH-like_DNA-bd_sf"/>
</dbReference>
<dbReference type="PANTHER" id="PTHR30595:SF6">
    <property type="entry name" value="SCHLAFEN ALBA-2 DOMAIN-CONTAINING PROTEIN"/>
    <property type="match status" value="1"/>
</dbReference>
<dbReference type="KEGG" id="dog:HP555_07220"/>
<dbReference type="Pfam" id="PF21247">
    <property type="entry name" value="Fic-like_C"/>
    <property type="match status" value="1"/>
</dbReference>
<dbReference type="RefSeq" id="WP_199261015.1">
    <property type="nucleotide sequence ID" value="NZ_CP054140.1"/>
</dbReference>
<sequence>MSNKSAIAQLLEQIALGEYSRQQFKRSINHPDALAAELVAFSNSGGGTLLIGVNDDGSIAGLDTAEVRRTNQMLSNTASQHMRPPISFLTENVLTEQGMVIIVTIPDGVSKPYLDHQGRIWIKQGADKRQLIAREELQRMFQRAGLVYADIVPVADTTSADLDETVFRQYLNQHYGDRNSIINLPLDAILQNLGLGDGRELNLSGLLLFGRNPQRWRPVCSIKAVTFPGTSIADTRYLDSLDIGGTLKHQYTEALAFIKRNLHRVQGEQDFNSPGILEIPEITLQELLVNALVHRDYFTSASIRILIFTDRIEIISPGHLPDSLSLDDIRHGKTNRRNPTLSEHAFRILPYRGVGSGIPRALEEWPQIELKSEVSGNQFTALIRRPAPQWQTSRDLTATTIMSPIEAERLESRLESQLESQLESRLAARLVLLIAQAEAGKQALARQLGHQSVSGELHKQIRRLLDMGLIEMTRPDKPSSRLQQYRLTEAGKQLVQKIREE</sequence>
<keyword evidence="4" id="KW-1185">Reference proteome</keyword>
<gene>
    <name evidence="3" type="ORF">HP555_07220</name>
</gene>
<organism evidence="3 4">
    <name type="scientific">Desulfobulbus oligotrophicus</name>
    <dbReference type="NCBI Taxonomy" id="1909699"/>
    <lineage>
        <taxon>Bacteria</taxon>
        <taxon>Pseudomonadati</taxon>
        <taxon>Thermodesulfobacteriota</taxon>
        <taxon>Desulfobulbia</taxon>
        <taxon>Desulfobulbales</taxon>
        <taxon>Desulfobulbaceae</taxon>
        <taxon>Desulfobulbus</taxon>
    </lineage>
</organism>
<dbReference type="Pfam" id="PF13749">
    <property type="entry name" value="HATPase_c_4"/>
    <property type="match status" value="1"/>
</dbReference>
<name>A0A7T5VD92_9BACT</name>
<proteinExistence type="predicted"/>
<dbReference type="SUPFAM" id="SSF46785">
    <property type="entry name" value="Winged helix' DNA-binding domain"/>
    <property type="match status" value="1"/>
</dbReference>
<evidence type="ECO:0000259" key="2">
    <source>
        <dbReference type="Pfam" id="PF21247"/>
    </source>
</evidence>
<dbReference type="AlphaFoldDB" id="A0A7T5VD92"/>
<dbReference type="InterPro" id="IPR049514">
    <property type="entry name" value="Fic-like_C"/>
</dbReference>
<dbReference type="InterPro" id="IPR038461">
    <property type="entry name" value="Schlafen_AlbA_2_dom_sf"/>
</dbReference>
<feature type="domain" description="Schlafen AlbA-2" evidence="1">
    <location>
        <begin position="18"/>
        <end position="131"/>
    </location>
</feature>
<dbReference type="PANTHER" id="PTHR30595">
    <property type="entry name" value="GLPR-RELATED TRANSCRIPTIONAL REPRESSOR"/>
    <property type="match status" value="1"/>
</dbReference>
<evidence type="ECO:0000313" key="3">
    <source>
        <dbReference type="EMBL" id="QQG65671.1"/>
    </source>
</evidence>
<dbReference type="InterPro" id="IPR038475">
    <property type="entry name" value="RecG_C_sf"/>
</dbReference>
<dbReference type="InterPro" id="IPR036390">
    <property type="entry name" value="WH_DNA-bd_sf"/>
</dbReference>
<dbReference type="Proteomes" id="UP000596092">
    <property type="component" value="Chromosome"/>
</dbReference>
<protein>
    <submittedName>
        <fullName evidence="3">Putative DNA binding domain-containing protein</fullName>
    </submittedName>
</protein>
<reference evidence="3 4" key="1">
    <citation type="submission" date="2020-05" db="EMBL/GenBank/DDBJ databases">
        <title>Complete genome of Desulfobulbus oligotrophicus.</title>
        <authorList>
            <person name="Podar M."/>
        </authorList>
    </citation>
    <scope>NUCLEOTIDE SEQUENCE [LARGE SCALE GENOMIC DNA]</scope>
    <source>
        <strain evidence="3 4">Prop6</strain>
    </source>
</reference>
<dbReference type="Gene3D" id="1.10.10.10">
    <property type="entry name" value="Winged helix-like DNA-binding domain superfamily/Winged helix DNA-binding domain"/>
    <property type="match status" value="1"/>
</dbReference>
<dbReference type="InterPro" id="IPR007421">
    <property type="entry name" value="Schlafen_AlbA_2_dom"/>
</dbReference>
<dbReference type="Gene3D" id="3.30.950.30">
    <property type="entry name" value="Schlafen, AAA domain"/>
    <property type="match status" value="1"/>
</dbReference>
<accession>A0A7T5VD92</accession>
<evidence type="ECO:0000313" key="4">
    <source>
        <dbReference type="Proteomes" id="UP000596092"/>
    </source>
</evidence>
<evidence type="ECO:0000259" key="1">
    <source>
        <dbReference type="Pfam" id="PF04326"/>
    </source>
</evidence>